<evidence type="ECO:0000313" key="4">
    <source>
        <dbReference type="Proteomes" id="UP000223968"/>
    </source>
</evidence>
<feature type="compositionally biased region" description="Pro residues" evidence="1">
    <location>
        <begin position="1"/>
        <end position="11"/>
    </location>
</feature>
<protein>
    <submittedName>
        <fullName evidence="3">Uncharacterized protein</fullName>
    </submittedName>
</protein>
<keyword evidence="2" id="KW-1133">Transmembrane helix</keyword>
<sequence>MSTPPSQPPQQPAQQPAHPNPHPQQPPQPQAHPHRPLPRAPPQQLFTGRHFLYAMVASVGAGMLTMTFYKARQQKLAEAKRAYDERGR</sequence>
<feature type="transmembrane region" description="Helical" evidence="2">
    <location>
        <begin position="51"/>
        <end position="71"/>
    </location>
</feature>
<evidence type="ECO:0000313" key="3">
    <source>
        <dbReference type="EMBL" id="PGH14517.1"/>
    </source>
</evidence>
<keyword evidence="2" id="KW-0812">Transmembrane</keyword>
<reference evidence="3 4" key="1">
    <citation type="submission" date="2017-10" db="EMBL/GenBank/DDBJ databases">
        <title>Comparative genomics in systemic dimorphic fungi from Ajellomycetaceae.</title>
        <authorList>
            <person name="Munoz J.F."/>
            <person name="Mcewen J.G."/>
            <person name="Clay O.K."/>
            <person name="Cuomo C.A."/>
        </authorList>
    </citation>
    <scope>NUCLEOTIDE SEQUENCE [LARGE SCALE GENOMIC DNA]</scope>
    <source>
        <strain evidence="3 4">UAMH5409</strain>
    </source>
</reference>
<keyword evidence="2" id="KW-0472">Membrane</keyword>
<dbReference type="Proteomes" id="UP000223968">
    <property type="component" value="Unassembled WGS sequence"/>
</dbReference>
<dbReference type="AlphaFoldDB" id="A0A2B7Y1D2"/>
<keyword evidence="4" id="KW-1185">Reference proteome</keyword>
<gene>
    <name evidence="3" type="ORF">AJ79_03010</name>
</gene>
<dbReference type="EMBL" id="PDNB01000034">
    <property type="protein sequence ID" value="PGH14517.1"/>
    <property type="molecule type" value="Genomic_DNA"/>
</dbReference>
<proteinExistence type="predicted"/>
<dbReference type="OrthoDB" id="4186054at2759"/>
<accession>A0A2B7Y1D2</accession>
<evidence type="ECO:0000256" key="2">
    <source>
        <dbReference type="SAM" id="Phobius"/>
    </source>
</evidence>
<comment type="caution">
    <text evidence="3">The sequence shown here is derived from an EMBL/GenBank/DDBJ whole genome shotgun (WGS) entry which is preliminary data.</text>
</comment>
<name>A0A2B7Y1D2_9EURO</name>
<organism evidence="3 4">
    <name type="scientific">Helicocarpus griseus UAMH5409</name>
    <dbReference type="NCBI Taxonomy" id="1447875"/>
    <lineage>
        <taxon>Eukaryota</taxon>
        <taxon>Fungi</taxon>
        <taxon>Dikarya</taxon>
        <taxon>Ascomycota</taxon>
        <taxon>Pezizomycotina</taxon>
        <taxon>Eurotiomycetes</taxon>
        <taxon>Eurotiomycetidae</taxon>
        <taxon>Onygenales</taxon>
        <taxon>Ajellomycetaceae</taxon>
        <taxon>Helicocarpus</taxon>
    </lineage>
</organism>
<evidence type="ECO:0000256" key="1">
    <source>
        <dbReference type="SAM" id="MobiDB-lite"/>
    </source>
</evidence>
<feature type="region of interest" description="Disordered" evidence="1">
    <location>
        <begin position="1"/>
        <end position="44"/>
    </location>
</feature>
<feature type="compositionally biased region" description="Pro residues" evidence="1">
    <location>
        <begin position="18"/>
        <end position="30"/>
    </location>
</feature>